<dbReference type="Pfam" id="PF07282">
    <property type="entry name" value="Cas12f1-like_TNB"/>
    <property type="match status" value="1"/>
</dbReference>
<dbReference type="Pfam" id="PF01385">
    <property type="entry name" value="OrfB_IS605"/>
    <property type="match status" value="1"/>
</dbReference>
<feature type="domain" description="Probable transposase IS891/IS1136/IS1341" evidence="5">
    <location>
        <begin position="158"/>
        <end position="267"/>
    </location>
</feature>
<evidence type="ECO:0000256" key="3">
    <source>
        <dbReference type="ARBA" id="ARBA00023125"/>
    </source>
</evidence>
<dbReference type="GO" id="GO:0032196">
    <property type="term" value="P:transposition"/>
    <property type="evidence" value="ECO:0007669"/>
    <property type="project" value="UniProtKB-KW"/>
</dbReference>
<reference evidence="7" key="2">
    <citation type="submission" date="2020-08" db="EMBL/GenBank/DDBJ databases">
        <authorList>
            <person name="Chen M."/>
            <person name="Teng W."/>
            <person name="Zhao L."/>
            <person name="Hu C."/>
            <person name="Zhou Y."/>
            <person name="Han B."/>
            <person name="Song L."/>
            <person name="Shu W."/>
        </authorList>
    </citation>
    <scope>NUCLEOTIDE SEQUENCE</scope>
    <source>
        <strain evidence="7">FACHB-1375</strain>
    </source>
</reference>
<evidence type="ECO:0000256" key="1">
    <source>
        <dbReference type="ARBA" id="ARBA00008761"/>
    </source>
</evidence>
<evidence type="ECO:0000256" key="2">
    <source>
        <dbReference type="ARBA" id="ARBA00022578"/>
    </source>
</evidence>
<gene>
    <name evidence="7" type="primary">tnpB</name>
    <name evidence="7" type="ORF">H6G03_30085</name>
</gene>
<dbReference type="RefSeq" id="WP_190473340.1">
    <property type="nucleotide sequence ID" value="NZ_JACJPW010000114.1"/>
</dbReference>
<dbReference type="NCBIfam" id="NF040570">
    <property type="entry name" value="guided_TnpB"/>
    <property type="match status" value="1"/>
</dbReference>
<keyword evidence="8" id="KW-1185">Reference proteome</keyword>
<dbReference type="Proteomes" id="UP000641646">
    <property type="component" value="Unassembled WGS sequence"/>
</dbReference>
<evidence type="ECO:0000259" key="5">
    <source>
        <dbReference type="Pfam" id="PF01385"/>
    </source>
</evidence>
<feature type="domain" description="Cas12f1-like TNB" evidence="6">
    <location>
        <begin position="293"/>
        <end position="362"/>
    </location>
</feature>
<dbReference type="GO" id="GO:0006310">
    <property type="term" value="P:DNA recombination"/>
    <property type="evidence" value="ECO:0007669"/>
    <property type="project" value="UniProtKB-KW"/>
</dbReference>
<dbReference type="GO" id="GO:0003677">
    <property type="term" value="F:DNA binding"/>
    <property type="evidence" value="ECO:0007669"/>
    <property type="project" value="UniProtKB-KW"/>
</dbReference>
<sequence>MEQILTLVCKLQPTPEQVAQIEATLQAFAAACNYANEVVKPQITSKTAIQSTVYQELRSQFGLSANLAVRACARVGANRKTAKLKDKPVKAFKPTSADYDARIFAFREKDWSVSLTLMDGRHHIKLSIGQYQIGKLKGKKPTSAQLCKHRDGNYYIHVQVKDAPPDPIKSERVIGIDFGRTDIAVTSEGQKWSGKDVTAVRDRYARTRASLQSKATKGTRSTRRRCRQILQRLSGKERRFQAHQNHVISKTIIQQALQLNAIVAIEDLTGIRERTNQLPRTKTERRRSNNWAFYMLRQFLEYKGIGAGVEVIAINPRYTSQTCHRCLHIHPVRGESYRSGKIFKCGHCGWHGDADLNGAKLIELVGSSVNRPEGNKLFCSLRAIESPRYIGTPISGG</sequence>
<evidence type="ECO:0000313" key="8">
    <source>
        <dbReference type="Proteomes" id="UP000641646"/>
    </source>
</evidence>
<proteinExistence type="inferred from homology"/>
<accession>A0A926VJZ7</accession>
<reference evidence="7" key="1">
    <citation type="journal article" date="2015" name="ISME J.">
        <title>Draft Genome Sequence of Streptomyces incarnatus NRRL8089, which Produces the Nucleoside Antibiotic Sinefungin.</title>
        <authorList>
            <person name="Oshima K."/>
            <person name="Hattori M."/>
            <person name="Shimizu H."/>
            <person name="Fukuda K."/>
            <person name="Nemoto M."/>
            <person name="Inagaki K."/>
            <person name="Tamura T."/>
        </authorList>
    </citation>
    <scope>NUCLEOTIDE SEQUENCE</scope>
    <source>
        <strain evidence="7">FACHB-1375</strain>
    </source>
</reference>
<evidence type="ECO:0000256" key="4">
    <source>
        <dbReference type="ARBA" id="ARBA00023172"/>
    </source>
</evidence>
<evidence type="ECO:0000259" key="6">
    <source>
        <dbReference type="Pfam" id="PF07282"/>
    </source>
</evidence>
<keyword evidence="4" id="KW-0233">DNA recombination</keyword>
<organism evidence="7 8">
    <name type="scientific">Aerosakkonema funiforme FACHB-1375</name>
    <dbReference type="NCBI Taxonomy" id="2949571"/>
    <lineage>
        <taxon>Bacteria</taxon>
        <taxon>Bacillati</taxon>
        <taxon>Cyanobacteriota</taxon>
        <taxon>Cyanophyceae</taxon>
        <taxon>Oscillatoriophycideae</taxon>
        <taxon>Aerosakkonematales</taxon>
        <taxon>Aerosakkonemataceae</taxon>
        <taxon>Aerosakkonema</taxon>
    </lineage>
</organism>
<keyword evidence="3" id="KW-0238">DNA-binding</keyword>
<name>A0A926VJZ7_9CYAN</name>
<keyword evidence="2" id="KW-0815">Transposition</keyword>
<dbReference type="InterPro" id="IPR010095">
    <property type="entry name" value="Cas12f1-like_TNB"/>
</dbReference>
<dbReference type="NCBIfam" id="TIGR01766">
    <property type="entry name" value="IS200/IS605 family accessory protein TnpB-like domain"/>
    <property type="match status" value="1"/>
</dbReference>
<evidence type="ECO:0000313" key="7">
    <source>
        <dbReference type="EMBL" id="MBD2185276.1"/>
    </source>
</evidence>
<comment type="similarity">
    <text evidence="1">In the C-terminal section; belongs to the transposase 35 family.</text>
</comment>
<dbReference type="AlphaFoldDB" id="A0A926VJZ7"/>
<comment type="caution">
    <text evidence="7">The sequence shown here is derived from an EMBL/GenBank/DDBJ whole genome shotgun (WGS) entry which is preliminary data.</text>
</comment>
<protein>
    <submittedName>
        <fullName evidence="7">IS200/IS605 family element transposase accessory protein TnpB</fullName>
    </submittedName>
</protein>
<dbReference type="EMBL" id="JACJPW010000114">
    <property type="protein sequence ID" value="MBD2185276.1"/>
    <property type="molecule type" value="Genomic_DNA"/>
</dbReference>
<dbReference type="InterPro" id="IPR001959">
    <property type="entry name" value="Transposase"/>
</dbReference>